<evidence type="ECO:0000313" key="2">
    <source>
        <dbReference type="EMBL" id="CAD1821595.1"/>
    </source>
</evidence>
<protein>
    <submittedName>
        <fullName evidence="2">Uncharacterized protein</fullName>
    </submittedName>
</protein>
<feature type="compositionally biased region" description="Basic and acidic residues" evidence="1">
    <location>
        <begin position="176"/>
        <end position="186"/>
    </location>
</feature>
<organism evidence="2">
    <name type="scientific">Ananas comosus var. bracteatus</name>
    <name type="common">red pineapple</name>
    <dbReference type="NCBI Taxonomy" id="296719"/>
    <lineage>
        <taxon>Eukaryota</taxon>
        <taxon>Viridiplantae</taxon>
        <taxon>Streptophyta</taxon>
        <taxon>Embryophyta</taxon>
        <taxon>Tracheophyta</taxon>
        <taxon>Spermatophyta</taxon>
        <taxon>Magnoliopsida</taxon>
        <taxon>Liliopsida</taxon>
        <taxon>Poales</taxon>
        <taxon>Bromeliaceae</taxon>
        <taxon>Bromelioideae</taxon>
        <taxon>Ananas</taxon>
    </lineage>
</organism>
<evidence type="ECO:0000256" key="1">
    <source>
        <dbReference type="SAM" id="MobiDB-lite"/>
    </source>
</evidence>
<name>A0A6V7NSQ0_ANACO</name>
<sequence length="240" mass="27400">MYDQHYSPSSHFLLLLSLEPLQQRALEEIEAGIGALGGEEAQVQGKNCRARESRLCYEILREYDMCSDNLTCWATRIEVSTSLRRPIEEKSRFAFVSIGSREIGEDELRDLDSRILASLRGGWCYPKPLDFSFTIPHNQSEDPSSSVSEWTDWKVRTTTDNDNVIRTDEEYVIESDKDDQRRIDADSRDDEESFVPHSLDHDYDGGLNALACAIRNEDIDGLKIQMSTTTMYRSCGIRGI</sequence>
<proteinExistence type="predicted"/>
<gene>
    <name evidence="2" type="ORF">CB5_LOCUS4806</name>
</gene>
<reference evidence="2" key="1">
    <citation type="submission" date="2020-07" db="EMBL/GenBank/DDBJ databases">
        <authorList>
            <person name="Lin J."/>
        </authorList>
    </citation>
    <scope>NUCLEOTIDE SEQUENCE</scope>
</reference>
<accession>A0A6V7NSQ0</accession>
<dbReference type="AlphaFoldDB" id="A0A6V7NSQ0"/>
<dbReference type="EMBL" id="LR862141">
    <property type="protein sequence ID" value="CAD1821595.1"/>
    <property type="molecule type" value="Genomic_DNA"/>
</dbReference>
<feature type="region of interest" description="Disordered" evidence="1">
    <location>
        <begin position="176"/>
        <end position="195"/>
    </location>
</feature>